<keyword evidence="6" id="KW-0539">Nucleus</keyword>
<evidence type="ECO:0000313" key="10">
    <source>
        <dbReference type="EMBL" id="EMC93507.1"/>
    </source>
</evidence>
<dbReference type="GeneID" id="19107959"/>
<dbReference type="GO" id="GO:0000981">
    <property type="term" value="F:DNA-binding transcription factor activity, RNA polymerase II-specific"/>
    <property type="evidence" value="ECO:0007669"/>
    <property type="project" value="InterPro"/>
</dbReference>
<reference evidence="10 11" key="1">
    <citation type="journal article" date="2012" name="PLoS Pathog.">
        <title>Diverse lifestyles and strategies of plant pathogenesis encoded in the genomes of eighteen Dothideomycetes fungi.</title>
        <authorList>
            <person name="Ohm R.A."/>
            <person name="Feau N."/>
            <person name="Henrissat B."/>
            <person name="Schoch C.L."/>
            <person name="Horwitz B.A."/>
            <person name="Barry K.W."/>
            <person name="Condon B.J."/>
            <person name="Copeland A.C."/>
            <person name="Dhillon B."/>
            <person name="Glaser F."/>
            <person name="Hesse C.N."/>
            <person name="Kosti I."/>
            <person name="LaButti K."/>
            <person name="Lindquist E.A."/>
            <person name="Lucas S."/>
            <person name="Salamov A.A."/>
            <person name="Bradshaw R.E."/>
            <person name="Ciuffetti L."/>
            <person name="Hamelin R.C."/>
            <person name="Kema G.H.J."/>
            <person name="Lawrence C."/>
            <person name="Scott J.A."/>
            <person name="Spatafora J.W."/>
            <person name="Turgeon B.G."/>
            <person name="de Wit P.J.G.M."/>
            <person name="Zhong S."/>
            <person name="Goodwin S.B."/>
            <person name="Grigoriev I.V."/>
        </authorList>
    </citation>
    <scope>NUCLEOTIDE SEQUENCE [LARGE SCALE GENOMIC DNA]</scope>
    <source>
        <strain evidence="10 11">UAMH 10762</strain>
    </source>
</reference>
<dbReference type="KEGG" id="bcom:BAUCODRAFT_125366"/>
<dbReference type="HOGENOM" id="CLU_014245_1_0_1"/>
<feature type="region of interest" description="Disordered" evidence="8">
    <location>
        <begin position="428"/>
        <end position="482"/>
    </location>
</feature>
<keyword evidence="3" id="KW-0677">Repeat</keyword>
<accession>M2LHA4</accession>
<evidence type="ECO:0000256" key="1">
    <source>
        <dbReference type="ARBA" id="ARBA00004123"/>
    </source>
</evidence>
<dbReference type="GO" id="GO:0000785">
    <property type="term" value="C:chromatin"/>
    <property type="evidence" value="ECO:0007669"/>
    <property type="project" value="TreeGrafter"/>
</dbReference>
<keyword evidence="11" id="KW-1185">Reference proteome</keyword>
<protein>
    <recommendedName>
        <fullName evidence="9">C2H2-type domain-containing protein</fullName>
    </recommendedName>
</protein>
<proteinExistence type="predicted"/>
<feature type="compositionally biased region" description="Polar residues" evidence="8">
    <location>
        <begin position="86"/>
        <end position="99"/>
    </location>
</feature>
<feature type="compositionally biased region" description="Polar residues" evidence="8">
    <location>
        <begin position="32"/>
        <end position="56"/>
    </location>
</feature>
<sequence>MDSSFNQYMGYGQGQQSQQAGAQQQGLGSFGNLSGSTQHTDSQSHPTLPPLQSQNGGQFGNLSYMHPGSAAHTPTTPHTPSMTMPQSATSSYATMSPAHTQGGMLPPSSFAQPYNLAQSNMYPSSTGASLPSSTATQGLPSLRPMPPGGAVGPMNGLPSLTGATQLGQQSSFGQQGDDAPTHVVGSQGRRGVLPTAPGRPNPPAQGATGKSMIPQKDADGKFPCPHCNKTYLHAKHLKRHLLRHTGDRPYMCHLCKDTFSRSDILKRHFQKCSIRRGNPTGANHLAHQRRNNNAGNRLSISQQEGPIGLAGLPEVAGSGPPYANGMVSSPTVAGDMSGRSTRANSLVTPNNMSHRNSVAGLGILGSNASGNDQMGTSAASYQPNMSAYAMHNVSNGGQMPPNYAYSQPQMNGSTYNQQQMSFLGHPSSRYDTSHNNNAYQHSTNGDGGGGTGPTDWSRMFNQGGQDGFMSSQPANASSHGMMHTKTDVTNDVKPNFNNMHNDMSNDSFLGSLYSHPSAFGSEYGVDHENGILPGFPNWSVDDPLQAKVDSLMHYCFPNGADTTPGDDSSAIVKACLTAENIKHFAEHFKSYQGHWPVLHMPTFKLTEANNALVLAMLCIGAVYSPQMDVSRVRLMMDFVKMTVFNNSSIYSRYINGSTNGLGAESWDVEELQALLMLQTIYTWHGDANQRQAARNEFPALVHLAKAMGMTQQAEQGHYAYSPLHSNMTTSVDGNSFNWYGWLEQEKRNRVLYMLFLSDAAMVMFFNNTPQFDPLEVRLMLPADDAAWDAGDAQECANALGLHGVHAQAQHIAGTRRPKQPGMREAMRTLLDPTASFQPNATNVYSKFVLIHALITRLIACQKTLMASDGQFQGMNFNAGSSSPATPLSQNDWLDMHGGRSGNVSSSNSGHVTPTDGMNMQLVAVQQERTRLGKALDKWKRAWDQDMDLQYPPGQLRQRRFGFSRDGVHFFYLGRSFYQSQRPSDWTTPPDKRFQQTMALLKRIKGFVLGDNEHKGHDIGSVGDIDDQYGLDDLTLDMKLLFKPYNSQTDRSITGVQTYL</sequence>
<dbReference type="PANTHER" id="PTHR40626:SF12">
    <property type="entry name" value="RFEC"/>
    <property type="match status" value="1"/>
</dbReference>
<evidence type="ECO:0000256" key="7">
    <source>
        <dbReference type="PROSITE-ProRule" id="PRU00042"/>
    </source>
</evidence>
<keyword evidence="4 7" id="KW-0863">Zinc-finger</keyword>
<dbReference type="PROSITE" id="PS00028">
    <property type="entry name" value="ZINC_FINGER_C2H2_1"/>
    <property type="match status" value="1"/>
</dbReference>
<feature type="compositionally biased region" description="Low complexity" evidence="8">
    <location>
        <begin position="69"/>
        <end position="85"/>
    </location>
</feature>
<dbReference type="PANTHER" id="PTHR40626">
    <property type="entry name" value="MIP31509P"/>
    <property type="match status" value="1"/>
</dbReference>
<dbReference type="GO" id="GO:0006351">
    <property type="term" value="P:DNA-templated transcription"/>
    <property type="evidence" value="ECO:0007669"/>
    <property type="project" value="InterPro"/>
</dbReference>
<dbReference type="InterPro" id="IPR036236">
    <property type="entry name" value="Znf_C2H2_sf"/>
</dbReference>
<evidence type="ECO:0000313" key="11">
    <source>
        <dbReference type="Proteomes" id="UP000011761"/>
    </source>
</evidence>
<evidence type="ECO:0000256" key="6">
    <source>
        <dbReference type="ARBA" id="ARBA00023242"/>
    </source>
</evidence>
<feature type="compositionally biased region" description="Low complexity" evidence="8">
    <location>
        <begin position="165"/>
        <end position="176"/>
    </location>
</feature>
<dbReference type="EMBL" id="KB445560">
    <property type="protein sequence ID" value="EMC93507.1"/>
    <property type="molecule type" value="Genomic_DNA"/>
</dbReference>
<dbReference type="eggNOG" id="KOG1721">
    <property type="taxonomic scope" value="Eukaryota"/>
</dbReference>
<dbReference type="Pfam" id="PF04082">
    <property type="entry name" value="Fungal_trans"/>
    <property type="match status" value="1"/>
</dbReference>
<feature type="domain" description="C2H2-type" evidence="9">
    <location>
        <begin position="222"/>
        <end position="249"/>
    </location>
</feature>
<keyword evidence="2" id="KW-0479">Metal-binding</keyword>
<evidence type="ECO:0000256" key="5">
    <source>
        <dbReference type="ARBA" id="ARBA00022833"/>
    </source>
</evidence>
<dbReference type="InterPro" id="IPR007219">
    <property type="entry name" value="XnlR_reg_dom"/>
</dbReference>
<name>M2LHA4_BAUPA</name>
<feature type="compositionally biased region" description="Polar residues" evidence="8">
    <location>
        <begin position="109"/>
        <end position="139"/>
    </location>
</feature>
<dbReference type="SUPFAM" id="SSF57667">
    <property type="entry name" value="beta-beta-alpha zinc fingers"/>
    <property type="match status" value="1"/>
</dbReference>
<organism evidence="10 11">
    <name type="scientific">Baudoinia panamericana (strain UAMH 10762)</name>
    <name type="common">Angels' share fungus</name>
    <name type="synonym">Baudoinia compniacensis (strain UAMH 10762)</name>
    <dbReference type="NCBI Taxonomy" id="717646"/>
    <lineage>
        <taxon>Eukaryota</taxon>
        <taxon>Fungi</taxon>
        <taxon>Dikarya</taxon>
        <taxon>Ascomycota</taxon>
        <taxon>Pezizomycotina</taxon>
        <taxon>Dothideomycetes</taxon>
        <taxon>Dothideomycetidae</taxon>
        <taxon>Mycosphaerellales</taxon>
        <taxon>Teratosphaeriaceae</taxon>
        <taxon>Baudoinia</taxon>
    </lineage>
</organism>
<dbReference type="GO" id="GO:0008270">
    <property type="term" value="F:zinc ion binding"/>
    <property type="evidence" value="ECO:0007669"/>
    <property type="project" value="UniProtKB-KW"/>
</dbReference>
<dbReference type="CDD" id="cd12148">
    <property type="entry name" value="fungal_TF_MHR"/>
    <property type="match status" value="1"/>
</dbReference>
<comment type="subcellular location">
    <subcellularLocation>
        <location evidence="1">Nucleus</location>
    </subcellularLocation>
</comment>
<evidence type="ECO:0000256" key="8">
    <source>
        <dbReference type="SAM" id="MobiDB-lite"/>
    </source>
</evidence>
<dbReference type="PROSITE" id="PS50157">
    <property type="entry name" value="ZINC_FINGER_C2H2_2"/>
    <property type="match status" value="2"/>
</dbReference>
<evidence type="ECO:0000256" key="2">
    <source>
        <dbReference type="ARBA" id="ARBA00022723"/>
    </source>
</evidence>
<feature type="region of interest" description="Disordered" evidence="8">
    <location>
        <begin position="1"/>
        <end position="215"/>
    </location>
</feature>
<keyword evidence="5" id="KW-0862">Zinc</keyword>
<feature type="compositionally biased region" description="Low complexity" evidence="8">
    <location>
        <begin position="7"/>
        <end position="31"/>
    </location>
</feature>
<dbReference type="GO" id="GO:0005634">
    <property type="term" value="C:nucleus"/>
    <property type="evidence" value="ECO:0007669"/>
    <property type="project" value="UniProtKB-SubCell"/>
</dbReference>
<gene>
    <name evidence="10" type="ORF">BAUCODRAFT_125366</name>
</gene>
<dbReference type="SMART" id="SM00355">
    <property type="entry name" value="ZnF_C2H2"/>
    <property type="match status" value="2"/>
</dbReference>
<evidence type="ECO:0000256" key="3">
    <source>
        <dbReference type="ARBA" id="ARBA00022737"/>
    </source>
</evidence>
<feature type="compositionally biased region" description="Polar residues" evidence="8">
    <location>
        <begin position="459"/>
        <end position="478"/>
    </location>
</feature>
<evidence type="ECO:0000259" key="9">
    <source>
        <dbReference type="PROSITE" id="PS50157"/>
    </source>
</evidence>
<dbReference type="Gene3D" id="3.30.160.60">
    <property type="entry name" value="Classic Zinc Finger"/>
    <property type="match status" value="2"/>
</dbReference>
<feature type="domain" description="C2H2-type" evidence="9">
    <location>
        <begin position="250"/>
        <end position="280"/>
    </location>
</feature>
<feature type="compositionally biased region" description="Polar residues" evidence="8">
    <location>
        <begin position="429"/>
        <end position="444"/>
    </location>
</feature>
<dbReference type="InterPro" id="IPR051059">
    <property type="entry name" value="VerF-like"/>
</dbReference>
<dbReference type="RefSeq" id="XP_007679627.1">
    <property type="nucleotide sequence ID" value="XM_007681437.1"/>
</dbReference>
<dbReference type="OrthoDB" id="9439903at2759"/>
<evidence type="ECO:0000256" key="4">
    <source>
        <dbReference type="ARBA" id="ARBA00022771"/>
    </source>
</evidence>
<dbReference type="Proteomes" id="UP000011761">
    <property type="component" value="Unassembled WGS sequence"/>
</dbReference>
<dbReference type="GO" id="GO:0000978">
    <property type="term" value="F:RNA polymerase II cis-regulatory region sequence-specific DNA binding"/>
    <property type="evidence" value="ECO:0007669"/>
    <property type="project" value="InterPro"/>
</dbReference>
<dbReference type="InterPro" id="IPR013087">
    <property type="entry name" value="Znf_C2H2_type"/>
</dbReference>
<dbReference type="OMA" id="FYWLAKY"/>
<dbReference type="AlphaFoldDB" id="M2LHA4"/>